<feature type="compositionally biased region" description="Polar residues" evidence="1">
    <location>
        <begin position="124"/>
        <end position="149"/>
    </location>
</feature>
<evidence type="ECO:0000313" key="3">
    <source>
        <dbReference type="Proteomes" id="UP001341840"/>
    </source>
</evidence>
<dbReference type="Proteomes" id="UP001341840">
    <property type="component" value="Unassembled WGS sequence"/>
</dbReference>
<dbReference type="EMBL" id="JASCZI010092131">
    <property type="protein sequence ID" value="MED6151919.1"/>
    <property type="molecule type" value="Genomic_DNA"/>
</dbReference>
<name>A0ABU6TTT3_9FABA</name>
<accession>A0ABU6TTT3</accession>
<gene>
    <name evidence="2" type="ORF">PIB30_086944</name>
</gene>
<organism evidence="2 3">
    <name type="scientific">Stylosanthes scabra</name>
    <dbReference type="NCBI Taxonomy" id="79078"/>
    <lineage>
        <taxon>Eukaryota</taxon>
        <taxon>Viridiplantae</taxon>
        <taxon>Streptophyta</taxon>
        <taxon>Embryophyta</taxon>
        <taxon>Tracheophyta</taxon>
        <taxon>Spermatophyta</taxon>
        <taxon>Magnoliopsida</taxon>
        <taxon>eudicotyledons</taxon>
        <taxon>Gunneridae</taxon>
        <taxon>Pentapetalae</taxon>
        <taxon>rosids</taxon>
        <taxon>fabids</taxon>
        <taxon>Fabales</taxon>
        <taxon>Fabaceae</taxon>
        <taxon>Papilionoideae</taxon>
        <taxon>50 kb inversion clade</taxon>
        <taxon>dalbergioids sensu lato</taxon>
        <taxon>Dalbergieae</taxon>
        <taxon>Pterocarpus clade</taxon>
        <taxon>Stylosanthes</taxon>
    </lineage>
</organism>
<keyword evidence="3" id="KW-1185">Reference proteome</keyword>
<protein>
    <submittedName>
        <fullName evidence="2">Uncharacterized protein</fullName>
    </submittedName>
</protein>
<comment type="caution">
    <text evidence="2">The sequence shown here is derived from an EMBL/GenBank/DDBJ whole genome shotgun (WGS) entry which is preliminary data.</text>
</comment>
<sequence length="157" mass="17048">MKGYKEHGIRLPGLKKYHFPPANREDTLNSSFKGYSLSPDFVRNLSPEKIDALIDLDSSTRITSVQVQNVQNVDISGITANDNVCAQNTSNPINLASEGGNDLLVLLHNDSDLEDLVKVISETRAGSSQGVSLSEAKSIQQKQPNTPVSEKNAEIAK</sequence>
<evidence type="ECO:0000313" key="2">
    <source>
        <dbReference type="EMBL" id="MED6151919.1"/>
    </source>
</evidence>
<proteinExistence type="predicted"/>
<evidence type="ECO:0000256" key="1">
    <source>
        <dbReference type="SAM" id="MobiDB-lite"/>
    </source>
</evidence>
<reference evidence="2 3" key="1">
    <citation type="journal article" date="2023" name="Plants (Basel)">
        <title>Bridging the Gap: Combining Genomics and Transcriptomics Approaches to Understand Stylosanthes scabra, an Orphan Legume from the Brazilian Caatinga.</title>
        <authorList>
            <person name="Ferreira-Neto J.R.C."/>
            <person name="da Silva M.D."/>
            <person name="Binneck E."/>
            <person name="de Melo N.F."/>
            <person name="da Silva R.H."/>
            <person name="de Melo A.L.T.M."/>
            <person name="Pandolfi V."/>
            <person name="Bustamante F.O."/>
            <person name="Brasileiro-Vidal A.C."/>
            <person name="Benko-Iseppon A.M."/>
        </authorList>
    </citation>
    <scope>NUCLEOTIDE SEQUENCE [LARGE SCALE GENOMIC DNA]</scope>
    <source>
        <tissue evidence="2">Leaves</tissue>
    </source>
</reference>
<feature type="region of interest" description="Disordered" evidence="1">
    <location>
        <begin position="124"/>
        <end position="157"/>
    </location>
</feature>